<evidence type="ECO:0000313" key="3">
    <source>
        <dbReference type="Proteomes" id="UP001050691"/>
    </source>
</evidence>
<gene>
    <name evidence="2" type="ORF">Clacol_001886</name>
</gene>
<feature type="signal peptide" evidence="1">
    <location>
        <begin position="1"/>
        <end position="18"/>
    </location>
</feature>
<dbReference type="Proteomes" id="UP001050691">
    <property type="component" value="Unassembled WGS sequence"/>
</dbReference>
<evidence type="ECO:0000313" key="2">
    <source>
        <dbReference type="EMBL" id="GJJ07681.1"/>
    </source>
</evidence>
<evidence type="ECO:0008006" key="4">
    <source>
        <dbReference type="Google" id="ProtNLM"/>
    </source>
</evidence>
<name>A0AAV4ZZA2_9AGAM</name>
<keyword evidence="1" id="KW-0732">Signal</keyword>
<protein>
    <recommendedName>
        <fullName evidence="4">Ferritin-like domain-containing protein</fullName>
    </recommendedName>
</protein>
<sequence>MRFSTLFTFVATAVLTSAGPIRVARQAAPVDPSLGFLTILELGAAGFYTGLLQSFNASDYQASGFADGQAVFDIVNTITNSEITHLTFLQTLSGAPLPNCTLDFSPAYADPVTGLATARVLELAAIGAYVGVIASDTISNNTEVFAEIMGNEASHEGFLNMLLGGDPFPQSFELGITPAEILTLLLPFNPSCTPALTLTPNTPLTITNSGPITNTTTLTFDLSSTPCANQSGLFCQLLSGDDSSAAALPIANCTLEGTSGALLTYVTTDSTPISADPLQRGNLTNLCAGPAVTFVDPAVIPPLDALLLQPAPTAANSTA</sequence>
<dbReference type="EMBL" id="BPWL01000002">
    <property type="protein sequence ID" value="GJJ07681.1"/>
    <property type="molecule type" value="Genomic_DNA"/>
</dbReference>
<accession>A0AAV4ZZA2</accession>
<evidence type="ECO:0000256" key="1">
    <source>
        <dbReference type="SAM" id="SignalP"/>
    </source>
</evidence>
<organism evidence="2 3">
    <name type="scientific">Clathrus columnatus</name>
    <dbReference type="NCBI Taxonomy" id="1419009"/>
    <lineage>
        <taxon>Eukaryota</taxon>
        <taxon>Fungi</taxon>
        <taxon>Dikarya</taxon>
        <taxon>Basidiomycota</taxon>
        <taxon>Agaricomycotina</taxon>
        <taxon>Agaricomycetes</taxon>
        <taxon>Phallomycetidae</taxon>
        <taxon>Phallales</taxon>
        <taxon>Clathraceae</taxon>
        <taxon>Clathrus</taxon>
    </lineage>
</organism>
<feature type="chain" id="PRO_5043427967" description="Ferritin-like domain-containing protein" evidence="1">
    <location>
        <begin position="19"/>
        <end position="319"/>
    </location>
</feature>
<keyword evidence="3" id="KW-1185">Reference proteome</keyword>
<proteinExistence type="predicted"/>
<comment type="caution">
    <text evidence="2">The sequence shown here is derived from an EMBL/GenBank/DDBJ whole genome shotgun (WGS) entry which is preliminary data.</text>
</comment>
<dbReference type="Pfam" id="PF13668">
    <property type="entry name" value="Ferritin_2"/>
    <property type="match status" value="1"/>
</dbReference>
<dbReference type="AlphaFoldDB" id="A0AAV4ZZA2"/>
<dbReference type="CDD" id="cd00657">
    <property type="entry name" value="Ferritin_like"/>
    <property type="match status" value="1"/>
</dbReference>
<reference evidence="2" key="1">
    <citation type="submission" date="2021-10" db="EMBL/GenBank/DDBJ databases">
        <title>De novo Genome Assembly of Clathrus columnatus (Basidiomycota, Fungi) Using Illumina and Nanopore Sequence Data.</title>
        <authorList>
            <person name="Ogiso-Tanaka E."/>
            <person name="Itagaki H."/>
            <person name="Hosoya T."/>
            <person name="Hosaka K."/>
        </authorList>
    </citation>
    <scope>NUCLEOTIDE SEQUENCE</scope>
    <source>
        <strain evidence="2">MO-923</strain>
    </source>
</reference>